<keyword evidence="2" id="KW-1185">Reference proteome</keyword>
<comment type="caution">
    <text evidence="1">The sequence shown here is derived from an EMBL/GenBank/DDBJ whole genome shotgun (WGS) entry which is preliminary data.</text>
</comment>
<reference evidence="1 2" key="2">
    <citation type="journal article" date="2022" name="Mol. Ecol. Resour.">
        <title>The genomes of chicory, endive, great burdock and yacon provide insights into Asteraceae paleo-polyploidization history and plant inulin production.</title>
        <authorList>
            <person name="Fan W."/>
            <person name="Wang S."/>
            <person name="Wang H."/>
            <person name="Wang A."/>
            <person name="Jiang F."/>
            <person name="Liu H."/>
            <person name="Zhao H."/>
            <person name="Xu D."/>
            <person name="Zhang Y."/>
        </authorList>
    </citation>
    <scope>NUCLEOTIDE SEQUENCE [LARGE SCALE GENOMIC DNA]</scope>
    <source>
        <strain evidence="2">cv. Punajuju</strain>
        <tissue evidence="1">Leaves</tissue>
    </source>
</reference>
<sequence>MKPNPNIIFSSLTWSRSITTVIHTDLNLPAPGDRLLPSSPTADYSLPAQPPPPLPTRLHQVFDHLQVG</sequence>
<reference evidence="2" key="1">
    <citation type="journal article" date="2022" name="Mol. Ecol. Resour.">
        <title>The genomes of chicory, endive, great burdock and yacon provide insights into Asteraceae palaeo-polyploidization history and plant inulin production.</title>
        <authorList>
            <person name="Fan W."/>
            <person name="Wang S."/>
            <person name="Wang H."/>
            <person name="Wang A."/>
            <person name="Jiang F."/>
            <person name="Liu H."/>
            <person name="Zhao H."/>
            <person name="Xu D."/>
            <person name="Zhang Y."/>
        </authorList>
    </citation>
    <scope>NUCLEOTIDE SEQUENCE [LARGE SCALE GENOMIC DNA]</scope>
    <source>
        <strain evidence="2">cv. Punajuju</strain>
    </source>
</reference>
<evidence type="ECO:0000313" key="1">
    <source>
        <dbReference type="EMBL" id="KAI3690670.1"/>
    </source>
</evidence>
<proteinExistence type="predicted"/>
<accession>A0ACB8Z330</accession>
<protein>
    <submittedName>
        <fullName evidence="1">Uncharacterized protein</fullName>
    </submittedName>
</protein>
<gene>
    <name evidence="1" type="ORF">L2E82_48860</name>
</gene>
<organism evidence="1 2">
    <name type="scientific">Cichorium intybus</name>
    <name type="common">Chicory</name>
    <dbReference type="NCBI Taxonomy" id="13427"/>
    <lineage>
        <taxon>Eukaryota</taxon>
        <taxon>Viridiplantae</taxon>
        <taxon>Streptophyta</taxon>
        <taxon>Embryophyta</taxon>
        <taxon>Tracheophyta</taxon>
        <taxon>Spermatophyta</taxon>
        <taxon>Magnoliopsida</taxon>
        <taxon>eudicotyledons</taxon>
        <taxon>Gunneridae</taxon>
        <taxon>Pentapetalae</taxon>
        <taxon>asterids</taxon>
        <taxon>campanulids</taxon>
        <taxon>Asterales</taxon>
        <taxon>Asteraceae</taxon>
        <taxon>Cichorioideae</taxon>
        <taxon>Cichorieae</taxon>
        <taxon>Cichoriinae</taxon>
        <taxon>Cichorium</taxon>
    </lineage>
</organism>
<evidence type="ECO:0000313" key="2">
    <source>
        <dbReference type="Proteomes" id="UP001055811"/>
    </source>
</evidence>
<name>A0ACB8Z330_CICIN</name>
<dbReference type="EMBL" id="CM042017">
    <property type="protein sequence ID" value="KAI3690670.1"/>
    <property type="molecule type" value="Genomic_DNA"/>
</dbReference>
<dbReference type="Proteomes" id="UP001055811">
    <property type="component" value="Linkage Group LG09"/>
</dbReference>